<accession>A0A4Y2A4Q7</accession>
<keyword evidence="2" id="KW-1185">Reference proteome</keyword>
<proteinExistence type="predicted"/>
<organism evidence="1 2">
    <name type="scientific">Araneus ventricosus</name>
    <name type="common">Orbweaver spider</name>
    <name type="synonym">Epeira ventricosa</name>
    <dbReference type="NCBI Taxonomy" id="182803"/>
    <lineage>
        <taxon>Eukaryota</taxon>
        <taxon>Metazoa</taxon>
        <taxon>Ecdysozoa</taxon>
        <taxon>Arthropoda</taxon>
        <taxon>Chelicerata</taxon>
        <taxon>Arachnida</taxon>
        <taxon>Araneae</taxon>
        <taxon>Araneomorphae</taxon>
        <taxon>Entelegynae</taxon>
        <taxon>Araneoidea</taxon>
        <taxon>Araneidae</taxon>
        <taxon>Araneus</taxon>
    </lineage>
</organism>
<dbReference type="InterPro" id="IPR036397">
    <property type="entry name" value="RNaseH_sf"/>
</dbReference>
<dbReference type="Proteomes" id="UP000499080">
    <property type="component" value="Unassembled WGS sequence"/>
</dbReference>
<dbReference type="OrthoDB" id="2683046at2759"/>
<evidence type="ECO:0000313" key="2">
    <source>
        <dbReference type="Proteomes" id="UP000499080"/>
    </source>
</evidence>
<dbReference type="GO" id="GO:0003676">
    <property type="term" value="F:nucleic acid binding"/>
    <property type="evidence" value="ECO:0007669"/>
    <property type="project" value="InterPro"/>
</dbReference>
<comment type="caution">
    <text evidence="1">The sequence shown here is derived from an EMBL/GenBank/DDBJ whole genome shotgun (WGS) entry which is preliminary data.</text>
</comment>
<sequence>MVWGYIFSKSVGEIVMINGKMIGSMCVDILSKNLKKSNTNLRIDRRYIFKQDNDLKHSSKITKDYFSKNKIKALEWSPQSSDLNPIENLWSILNQKLPFEELKN</sequence>
<dbReference type="Gene3D" id="3.30.420.10">
    <property type="entry name" value="Ribonuclease H-like superfamily/Ribonuclease H"/>
    <property type="match status" value="1"/>
</dbReference>
<gene>
    <name evidence="1" type="ORF">AVEN_243584_1</name>
</gene>
<dbReference type="EMBL" id="BGPR01000006">
    <property type="protein sequence ID" value="GBL74703.1"/>
    <property type="molecule type" value="Genomic_DNA"/>
</dbReference>
<protein>
    <submittedName>
        <fullName evidence="1">Uncharacterized protein</fullName>
    </submittedName>
</protein>
<name>A0A4Y2A4Q7_ARAVE</name>
<dbReference type="AlphaFoldDB" id="A0A4Y2A4Q7"/>
<reference evidence="1 2" key="1">
    <citation type="journal article" date="2019" name="Sci. Rep.">
        <title>Orb-weaving spider Araneus ventricosus genome elucidates the spidroin gene catalogue.</title>
        <authorList>
            <person name="Kono N."/>
            <person name="Nakamura H."/>
            <person name="Ohtoshi R."/>
            <person name="Moran D.A.P."/>
            <person name="Shinohara A."/>
            <person name="Yoshida Y."/>
            <person name="Fujiwara M."/>
            <person name="Mori M."/>
            <person name="Tomita M."/>
            <person name="Arakawa K."/>
        </authorList>
    </citation>
    <scope>NUCLEOTIDE SEQUENCE [LARGE SCALE GENOMIC DNA]</scope>
</reference>
<evidence type="ECO:0000313" key="1">
    <source>
        <dbReference type="EMBL" id="GBL74703.1"/>
    </source>
</evidence>